<evidence type="ECO:0000256" key="2">
    <source>
        <dbReference type="SAM" id="Coils"/>
    </source>
</evidence>
<dbReference type="GO" id="GO:0016791">
    <property type="term" value="F:phosphatase activity"/>
    <property type="evidence" value="ECO:0007669"/>
    <property type="project" value="TreeGrafter"/>
</dbReference>
<dbReference type="InterPro" id="IPR052016">
    <property type="entry name" value="Bact_Sigma-Reg"/>
</dbReference>
<dbReference type="Pfam" id="PF07228">
    <property type="entry name" value="SpoIIE"/>
    <property type="match status" value="1"/>
</dbReference>
<feature type="domain" description="PPM-type phosphatase" evidence="4">
    <location>
        <begin position="215"/>
        <end position="431"/>
    </location>
</feature>
<dbReference type="InterPro" id="IPR003018">
    <property type="entry name" value="GAF"/>
</dbReference>
<evidence type="ECO:0000256" key="1">
    <source>
        <dbReference type="ARBA" id="ARBA00022801"/>
    </source>
</evidence>
<dbReference type="Gene3D" id="3.60.40.10">
    <property type="entry name" value="PPM-type phosphatase domain"/>
    <property type="match status" value="1"/>
</dbReference>
<evidence type="ECO:0000259" key="3">
    <source>
        <dbReference type="SMART" id="SM00065"/>
    </source>
</evidence>
<dbReference type="SUPFAM" id="SSF81606">
    <property type="entry name" value="PP2C-like"/>
    <property type="match status" value="1"/>
</dbReference>
<accession>A0A538SRV2</accession>
<dbReference type="Pfam" id="PF01590">
    <property type="entry name" value="GAF"/>
    <property type="match status" value="1"/>
</dbReference>
<dbReference type="SMART" id="SM00331">
    <property type="entry name" value="PP2C_SIG"/>
    <property type="match status" value="1"/>
</dbReference>
<keyword evidence="2" id="KW-0175">Coiled coil</keyword>
<dbReference type="SMART" id="SM00065">
    <property type="entry name" value="GAF"/>
    <property type="match status" value="1"/>
</dbReference>
<dbReference type="Proteomes" id="UP000320184">
    <property type="component" value="Unassembled WGS sequence"/>
</dbReference>
<reference evidence="5 6" key="1">
    <citation type="journal article" date="2019" name="Nat. Microbiol.">
        <title>Mediterranean grassland soil C-N compound turnover is dependent on rainfall and depth, and is mediated by genomically divergent microorganisms.</title>
        <authorList>
            <person name="Diamond S."/>
            <person name="Andeer P.F."/>
            <person name="Li Z."/>
            <person name="Crits-Christoph A."/>
            <person name="Burstein D."/>
            <person name="Anantharaman K."/>
            <person name="Lane K.R."/>
            <person name="Thomas B.C."/>
            <person name="Pan C."/>
            <person name="Northen T.R."/>
            <person name="Banfield J.F."/>
        </authorList>
    </citation>
    <scope>NUCLEOTIDE SEQUENCE [LARGE SCALE GENOMIC DNA]</scope>
    <source>
        <strain evidence="5">WS_3</strain>
    </source>
</reference>
<dbReference type="EMBL" id="VBOT01000003">
    <property type="protein sequence ID" value="TMQ54108.1"/>
    <property type="molecule type" value="Genomic_DNA"/>
</dbReference>
<evidence type="ECO:0000313" key="6">
    <source>
        <dbReference type="Proteomes" id="UP000320184"/>
    </source>
</evidence>
<comment type="caution">
    <text evidence="5">The sequence shown here is derived from an EMBL/GenBank/DDBJ whole genome shotgun (WGS) entry which is preliminary data.</text>
</comment>
<protein>
    <submittedName>
        <fullName evidence="5">GAF domain-containing protein</fullName>
    </submittedName>
</protein>
<dbReference type="InterPro" id="IPR036457">
    <property type="entry name" value="PPM-type-like_dom_sf"/>
</dbReference>
<evidence type="ECO:0000259" key="4">
    <source>
        <dbReference type="SMART" id="SM00331"/>
    </source>
</evidence>
<dbReference type="SUPFAM" id="SSF55781">
    <property type="entry name" value="GAF domain-like"/>
    <property type="match status" value="1"/>
</dbReference>
<proteinExistence type="predicted"/>
<dbReference type="Gene3D" id="3.30.450.40">
    <property type="match status" value="1"/>
</dbReference>
<dbReference type="AlphaFoldDB" id="A0A538SRV2"/>
<organism evidence="5 6">
    <name type="scientific">Eiseniibacteriota bacterium</name>
    <dbReference type="NCBI Taxonomy" id="2212470"/>
    <lineage>
        <taxon>Bacteria</taxon>
        <taxon>Candidatus Eiseniibacteriota</taxon>
    </lineage>
</organism>
<evidence type="ECO:0000313" key="5">
    <source>
        <dbReference type="EMBL" id="TMQ54108.1"/>
    </source>
</evidence>
<dbReference type="InterPro" id="IPR029016">
    <property type="entry name" value="GAF-like_dom_sf"/>
</dbReference>
<sequence length="435" mass="47206">MTSVPNPATQPNEERLKAVLGFLSELGQVVASSAELQPILDWIVQRTTSMFAADEGSIRLLGSDAEAPTLKTLIRREQPGITAGSWPSAIGMNVMGYLMLKGEPLATPDLLQDSRFPGLRNTQTRIRSVLAVPLKVENRFTGMLAVTQGSPGRQWTQDEVQLLSIVAGNSAGVIEQARLRVEEQRLEEESRRLERELGVARDIQMGLVPSRSLRLGPWEAFGKVVPARQVGGDAFDYFPLGDDRFALAIADVSGKGVPAALLMSNLQASVRAFCDGRHAIPEAMHQVNQSLVRSASRGKFVTMFYGELDVTRGLLRYSNAGHNYPLVRREDGSLVELREGGLPLGILENGAYAEGELELGLADGLLLFSDGISEALDPNGQEFGDERLQALWGSLGATRPAEVIDRVLGAVQEFRGPAVQSDDMTLVVVRAHRDG</sequence>
<dbReference type="PANTHER" id="PTHR43156:SF2">
    <property type="entry name" value="STAGE II SPORULATION PROTEIN E"/>
    <property type="match status" value="1"/>
</dbReference>
<keyword evidence="1" id="KW-0378">Hydrolase</keyword>
<dbReference type="PANTHER" id="PTHR43156">
    <property type="entry name" value="STAGE II SPORULATION PROTEIN E-RELATED"/>
    <property type="match status" value="1"/>
</dbReference>
<feature type="coiled-coil region" evidence="2">
    <location>
        <begin position="176"/>
        <end position="203"/>
    </location>
</feature>
<name>A0A538SRV2_UNCEI</name>
<dbReference type="InterPro" id="IPR001932">
    <property type="entry name" value="PPM-type_phosphatase-like_dom"/>
</dbReference>
<feature type="domain" description="GAF" evidence="3">
    <location>
        <begin position="35"/>
        <end position="184"/>
    </location>
</feature>
<gene>
    <name evidence="5" type="ORF">E6K73_00415</name>
</gene>